<name>A0A0C3CWB5_HEBCY</name>
<sequence length="309" mass="34374">MASALQFLRSQSSCVYTLAHRSLHISSRLAAESTVAASIPPSTTLLMATKRNPAKRKTRKPKATLKTESLLEKSPLHDFLDKVESSKDVITLTEIEYYKPGSIPDPDSPSYEAQYNQLVASLVESFTFQQLQDFSKSYNLPTPSKQRKVDCVTAIIEKGWGWPPLAKVKAERGDWTEISDSQFPLGPEQSFLLMGRSGADLLSLSQRYNVHLSFGTNPISLRVKGLKGSVKEFETYLKQFKNELDVENVSLPLEYKLSSAQLKSISTLSGAYVGTENGNELRIVFHRSRPDCLQVALRLAVQAALGVRF</sequence>
<accession>A0A0C3CWB5</accession>
<organism evidence="2 3">
    <name type="scientific">Hebeloma cylindrosporum</name>
    <dbReference type="NCBI Taxonomy" id="76867"/>
    <lineage>
        <taxon>Eukaryota</taxon>
        <taxon>Fungi</taxon>
        <taxon>Dikarya</taxon>
        <taxon>Basidiomycota</taxon>
        <taxon>Agaricomycotina</taxon>
        <taxon>Agaricomycetes</taxon>
        <taxon>Agaricomycetidae</taxon>
        <taxon>Agaricales</taxon>
        <taxon>Agaricineae</taxon>
        <taxon>Hymenogastraceae</taxon>
        <taxon>Hebeloma</taxon>
    </lineage>
</organism>
<dbReference type="Proteomes" id="UP000053424">
    <property type="component" value="Unassembled WGS sequence"/>
</dbReference>
<dbReference type="STRING" id="686832.A0A0C3CWB5"/>
<dbReference type="InterPro" id="IPR048400">
    <property type="entry name" value="SLS1_N"/>
</dbReference>
<reference evidence="3" key="2">
    <citation type="submission" date="2015-01" db="EMBL/GenBank/DDBJ databases">
        <title>Evolutionary Origins and Diversification of the Mycorrhizal Mutualists.</title>
        <authorList>
            <consortium name="DOE Joint Genome Institute"/>
            <consortium name="Mycorrhizal Genomics Consortium"/>
            <person name="Kohler A."/>
            <person name="Kuo A."/>
            <person name="Nagy L.G."/>
            <person name="Floudas D."/>
            <person name="Copeland A."/>
            <person name="Barry K.W."/>
            <person name="Cichocki N."/>
            <person name="Veneault-Fourrey C."/>
            <person name="LaButti K."/>
            <person name="Lindquist E.A."/>
            <person name="Lipzen A."/>
            <person name="Lundell T."/>
            <person name="Morin E."/>
            <person name="Murat C."/>
            <person name="Riley R."/>
            <person name="Ohm R."/>
            <person name="Sun H."/>
            <person name="Tunlid A."/>
            <person name="Henrissat B."/>
            <person name="Grigoriev I.V."/>
            <person name="Hibbett D.S."/>
            <person name="Martin F."/>
        </authorList>
    </citation>
    <scope>NUCLEOTIDE SEQUENCE [LARGE SCALE GENOMIC DNA]</scope>
    <source>
        <strain evidence="3">h7</strain>
    </source>
</reference>
<evidence type="ECO:0000313" key="2">
    <source>
        <dbReference type="EMBL" id="KIM48101.1"/>
    </source>
</evidence>
<dbReference type="EMBL" id="KN831769">
    <property type="protein sequence ID" value="KIM48101.1"/>
    <property type="molecule type" value="Genomic_DNA"/>
</dbReference>
<dbReference type="OrthoDB" id="3362817at2759"/>
<gene>
    <name evidence="2" type="ORF">M413DRAFT_61998</name>
</gene>
<feature type="domain" description="SLS1 N-terminal" evidence="1">
    <location>
        <begin position="92"/>
        <end position="160"/>
    </location>
</feature>
<dbReference type="AlphaFoldDB" id="A0A0C3CWB5"/>
<evidence type="ECO:0000313" key="3">
    <source>
        <dbReference type="Proteomes" id="UP000053424"/>
    </source>
</evidence>
<protein>
    <recommendedName>
        <fullName evidence="1">SLS1 N-terminal domain-containing protein</fullName>
    </recommendedName>
</protein>
<reference evidence="2 3" key="1">
    <citation type="submission" date="2014-04" db="EMBL/GenBank/DDBJ databases">
        <authorList>
            <consortium name="DOE Joint Genome Institute"/>
            <person name="Kuo A."/>
            <person name="Gay G."/>
            <person name="Dore J."/>
            <person name="Kohler A."/>
            <person name="Nagy L.G."/>
            <person name="Floudas D."/>
            <person name="Copeland A."/>
            <person name="Barry K.W."/>
            <person name="Cichocki N."/>
            <person name="Veneault-Fourrey C."/>
            <person name="LaButti K."/>
            <person name="Lindquist E.A."/>
            <person name="Lipzen A."/>
            <person name="Lundell T."/>
            <person name="Morin E."/>
            <person name="Murat C."/>
            <person name="Sun H."/>
            <person name="Tunlid A."/>
            <person name="Henrissat B."/>
            <person name="Grigoriev I.V."/>
            <person name="Hibbett D.S."/>
            <person name="Martin F."/>
            <person name="Nordberg H.P."/>
            <person name="Cantor M.N."/>
            <person name="Hua S.X."/>
        </authorList>
    </citation>
    <scope>NUCLEOTIDE SEQUENCE [LARGE SCALE GENOMIC DNA]</scope>
    <source>
        <strain evidence="3">h7</strain>
    </source>
</reference>
<evidence type="ECO:0000259" key="1">
    <source>
        <dbReference type="Pfam" id="PF20776"/>
    </source>
</evidence>
<dbReference type="HOGENOM" id="CLU_900346_0_0_1"/>
<proteinExistence type="predicted"/>
<dbReference type="Pfam" id="PF20776">
    <property type="entry name" value="SLS1_N"/>
    <property type="match status" value="1"/>
</dbReference>
<keyword evidence="3" id="KW-1185">Reference proteome</keyword>